<reference evidence="4" key="1">
    <citation type="journal article" date="2017" name="bioRxiv">
        <title>Conservation of a gene cluster reveals novel cercosporin biosynthetic mechanisms and extends production to the genus Colletotrichum.</title>
        <authorList>
            <person name="de Jonge R."/>
            <person name="Ebert M.K."/>
            <person name="Huitt-Roehl C.R."/>
            <person name="Pal P."/>
            <person name="Suttle J.C."/>
            <person name="Spanner R.E."/>
            <person name="Neubauer J.D."/>
            <person name="Jurick W.M.II."/>
            <person name="Stott K.A."/>
            <person name="Secor G.A."/>
            <person name="Thomma B.P.H.J."/>
            <person name="Van de Peer Y."/>
            <person name="Townsend C.A."/>
            <person name="Bolton M.D."/>
        </authorList>
    </citation>
    <scope>NUCLEOTIDE SEQUENCE [LARGE SCALE GENOMIC DNA]</scope>
    <source>
        <strain evidence="4">CBS538.71</strain>
    </source>
</reference>
<evidence type="ECO:0000259" key="2">
    <source>
        <dbReference type="Pfam" id="PF07110"/>
    </source>
</evidence>
<evidence type="ECO:0000256" key="1">
    <source>
        <dbReference type="ARBA" id="ARBA00005986"/>
    </source>
</evidence>
<dbReference type="Gene3D" id="3.30.70.100">
    <property type="match status" value="1"/>
</dbReference>
<comment type="caution">
    <text evidence="3">The sequence shown here is derived from an EMBL/GenBank/DDBJ whole genome shotgun (WGS) entry which is preliminary data.</text>
</comment>
<accession>A0A2S6BYN0</accession>
<dbReference type="GO" id="GO:0016491">
    <property type="term" value="F:oxidoreductase activity"/>
    <property type="evidence" value="ECO:0007669"/>
    <property type="project" value="InterPro"/>
</dbReference>
<proteinExistence type="inferred from homology"/>
<dbReference type="AlphaFoldDB" id="A0A2S6BYN0"/>
<dbReference type="Proteomes" id="UP000237631">
    <property type="component" value="Unassembled WGS sequence"/>
</dbReference>
<comment type="similarity">
    <text evidence="1">Belongs to the tpcK family.</text>
</comment>
<dbReference type="InterPro" id="IPR011008">
    <property type="entry name" value="Dimeric_a/b-barrel"/>
</dbReference>
<evidence type="ECO:0000313" key="3">
    <source>
        <dbReference type="EMBL" id="PPJ52583.1"/>
    </source>
</evidence>
<protein>
    <recommendedName>
        <fullName evidence="2">EthD domain-containing protein</fullName>
    </recommendedName>
</protein>
<keyword evidence="4" id="KW-1185">Reference proteome</keyword>
<organism evidence="3 4">
    <name type="scientific">Cercospora berteroae</name>
    <dbReference type="NCBI Taxonomy" id="357750"/>
    <lineage>
        <taxon>Eukaryota</taxon>
        <taxon>Fungi</taxon>
        <taxon>Dikarya</taxon>
        <taxon>Ascomycota</taxon>
        <taxon>Pezizomycotina</taxon>
        <taxon>Dothideomycetes</taxon>
        <taxon>Dothideomycetidae</taxon>
        <taxon>Mycosphaerellales</taxon>
        <taxon>Mycosphaerellaceae</taxon>
        <taxon>Cercospora</taxon>
    </lineage>
</organism>
<dbReference type="InterPro" id="IPR009799">
    <property type="entry name" value="EthD_dom"/>
</dbReference>
<dbReference type="OrthoDB" id="3183782at2759"/>
<dbReference type="EMBL" id="PNEN01001683">
    <property type="protein sequence ID" value="PPJ52583.1"/>
    <property type="molecule type" value="Genomic_DNA"/>
</dbReference>
<sequence length="132" mass="15319">MGSIGEPNRLLCWSIYVTKKPDQSEEDHHNHVSKVNAPMMIPFLKKYGIVRYTVKHNDAYSKPKQSALMGGQPEENVLAYDTVFEMIVKDIESIQTMQKDEEFLRTTIPDHFNFADMTRSKGSLTWIEEFTF</sequence>
<dbReference type="STRING" id="357750.A0A2S6BYN0"/>
<feature type="domain" description="EthD" evidence="2">
    <location>
        <begin position="20"/>
        <end position="117"/>
    </location>
</feature>
<evidence type="ECO:0000313" key="4">
    <source>
        <dbReference type="Proteomes" id="UP000237631"/>
    </source>
</evidence>
<dbReference type="SUPFAM" id="SSF54909">
    <property type="entry name" value="Dimeric alpha+beta barrel"/>
    <property type="match status" value="1"/>
</dbReference>
<gene>
    <name evidence="3" type="ORF">CBER1_10480</name>
</gene>
<dbReference type="Pfam" id="PF07110">
    <property type="entry name" value="EthD"/>
    <property type="match status" value="1"/>
</dbReference>
<name>A0A2S6BYN0_9PEZI</name>